<dbReference type="Gene3D" id="3.20.20.100">
    <property type="entry name" value="NADP-dependent oxidoreductase domain"/>
    <property type="match status" value="1"/>
</dbReference>
<protein>
    <submittedName>
        <fullName evidence="2">Aldo/keto reductase</fullName>
    </submittedName>
</protein>
<organism evidence="2 3">
    <name type="scientific">Streptomyces antnestii</name>
    <dbReference type="NCBI Taxonomy" id="2494256"/>
    <lineage>
        <taxon>Bacteria</taxon>
        <taxon>Bacillati</taxon>
        <taxon>Actinomycetota</taxon>
        <taxon>Actinomycetes</taxon>
        <taxon>Kitasatosporales</taxon>
        <taxon>Streptomycetaceae</taxon>
        <taxon>Streptomyces</taxon>
    </lineage>
</organism>
<dbReference type="InterPro" id="IPR036812">
    <property type="entry name" value="NAD(P)_OxRdtase_dom_sf"/>
</dbReference>
<dbReference type="GO" id="GO:0016491">
    <property type="term" value="F:oxidoreductase activity"/>
    <property type="evidence" value="ECO:0007669"/>
    <property type="project" value="InterPro"/>
</dbReference>
<reference evidence="2 3" key="1">
    <citation type="submission" date="2019-01" db="EMBL/GenBank/DDBJ databases">
        <title>Genome sequences of Streptomyces and Rhizobium isolates collected from root and soil.</title>
        <authorList>
            <person name="Chhettri S."/>
            <person name="Sevigny J.L."/>
            <person name="Sen A."/>
            <person name="Ennis N."/>
            <person name="Tisa L."/>
        </authorList>
    </citation>
    <scope>NUCLEOTIDE SEQUENCE [LARGE SCALE GENOMIC DNA]</scope>
    <source>
        <strain evidence="2 3">San01</strain>
    </source>
</reference>
<dbReference type="CDD" id="cd19152">
    <property type="entry name" value="AKR_AKR15A"/>
    <property type="match status" value="1"/>
</dbReference>
<dbReference type="RefSeq" id="WP_127830864.1">
    <property type="nucleotide sequence ID" value="NZ_RZYA01000014.1"/>
</dbReference>
<feature type="domain" description="NADP-dependent oxidoreductase" evidence="1">
    <location>
        <begin position="15"/>
        <end position="314"/>
    </location>
</feature>
<dbReference type="SUPFAM" id="SSF51430">
    <property type="entry name" value="NAD(P)-linked oxidoreductase"/>
    <property type="match status" value="1"/>
</dbReference>
<dbReference type="PANTHER" id="PTHR42686">
    <property type="entry name" value="GH17980P-RELATED"/>
    <property type="match status" value="1"/>
</dbReference>
<dbReference type="AlphaFoldDB" id="A0A3S2VYT7"/>
<dbReference type="InterPro" id="IPR020471">
    <property type="entry name" value="AKR"/>
</dbReference>
<sequence>MHSPTPGRTTAIDGLSLGTAALGNLFHAISDEDAAATVEAAWACGIRAFDTAPHYGLGLSERRLGDALRSRPRAQYTLSTKVGRRLRRRTGPLPGDDLANGFAVPATHERVWDFSAGGVRRSVEESLARLGLDRVDTVYLHDPDGHVRAAFDHAYPELERMRAEGMVGAIGVGMNQTEMPARFVRDTDIDVVLLAGRYSLLDQSALAVLLPQAARRGVSVLIGGVFNSGLLADPRPGAHFDYAPAAPQVLERALELRAVCAEFDVPLRAAALQFPYGHPAVAGVLLGARRAAEVADAAAMLRHPVPSAMWRALRSRGLLQPDVPVPVRGIRRHMEGKLS</sequence>
<dbReference type="OrthoDB" id="9768851at2"/>
<gene>
    <name evidence="2" type="ORF">EOT10_26595</name>
</gene>
<evidence type="ECO:0000313" key="3">
    <source>
        <dbReference type="Proteomes" id="UP000283128"/>
    </source>
</evidence>
<keyword evidence="3" id="KW-1185">Reference proteome</keyword>
<evidence type="ECO:0000259" key="1">
    <source>
        <dbReference type="Pfam" id="PF00248"/>
    </source>
</evidence>
<dbReference type="GO" id="GO:0005829">
    <property type="term" value="C:cytosol"/>
    <property type="evidence" value="ECO:0007669"/>
    <property type="project" value="TreeGrafter"/>
</dbReference>
<name>A0A3S2VYT7_9ACTN</name>
<dbReference type="Pfam" id="PF00248">
    <property type="entry name" value="Aldo_ket_red"/>
    <property type="match status" value="1"/>
</dbReference>
<dbReference type="Proteomes" id="UP000283128">
    <property type="component" value="Unassembled WGS sequence"/>
</dbReference>
<evidence type="ECO:0000313" key="2">
    <source>
        <dbReference type="EMBL" id="RVU20910.1"/>
    </source>
</evidence>
<dbReference type="InterPro" id="IPR023210">
    <property type="entry name" value="NADP_OxRdtase_dom"/>
</dbReference>
<proteinExistence type="predicted"/>
<comment type="caution">
    <text evidence="2">The sequence shown here is derived from an EMBL/GenBank/DDBJ whole genome shotgun (WGS) entry which is preliminary data.</text>
</comment>
<dbReference type="EMBL" id="RZYA01000014">
    <property type="protein sequence ID" value="RVU20910.1"/>
    <property type="molecule type" value="Genomic_DNA"/>
</dbReference>
<accession>A0A3S2VYT7</accession>
<dbReference type="PANTHER" id="PTHR42686:SF1">
    <property type="entry name" value="GH17980P-RELATED"/>
    <property type="match status" value="1"/>
</dbReference>